<name>A0AA88I0L7_ARTSF</name>
<keyword evidence="2" id="KW-1185">Reference proteome</keyword>
<comment type="caution">
    <text evidence="1">The sequence shown here is derived from an EMBL/GenBank/DDBJ whole genome shotgun (WGS) entry which is preliminary data.</text>
</comment>
<evidence type="ECO:0000313" key="1">
    <source>
        <dbReference type="EMBL" id="KAK2719104.1"/>
    </source>
</evidence>
<sequence length="89" mass="10292">MMQFVQHLKQDQKLKVLMKVVPSVVAVTLLAEQTKKSKEFLVAMLHARVRVNHLTSKKMVKPQKSWYLKFESEKLSLQIQANAAVLEMN</sequence>
<dbReference type="EMBL" id="JAVRJZ010000008">
    <property type="protein sequence ID" value="KAK2719104.1"/>
    <property type="molecule type" value="Genomic_DNA"/>
</dbReference>
<dbReference type="Proteomes" id="UP001187531">
    <property type="component" value="Unassembled WGS sequence"/>
</dbReference>
<gene>
    <name evidence="1" type="ORF">QYM36_004814</name>
</gene>
<protein>
    <submittedName>
        <fullName evidence="1">Uncharacterized protein</fullName>
    </submittedName>
</protein>
<dbReference type="AlphaFoldDB" id="A0AA88I0L7"/>
<proteinExistence type="predicted"/>
<accession>A0AA88I0L7</accession>
<reference evidence="1" key="1">
    <citation type="submission" date="2023-07" db="EMBL/GenBank/DDBJ databases">
        <title>Chromosome-level genome assembly of Artemia franciscana.</title>
        <authorList>
            <person name="Jo E."/>
        </authorList>
    </citation>
    <scope>NUCLEOTIDE SEQUENCE</scope>
    <source>
        <tissue evidence="1">Whole body</tissue>
    </source>
</reference>
<organism evidence="1 2">
    <name type="scientific">Artemia franciscana</name>
    <name type="common">Brine shrimp</name>
    <name type="synonym">Artemia sanfranciscana</name>
    <dbReference type="NCBI Taxonomy" id="6661"/>
    <lineage>
        <taxon>Eukaryota</taxon>
        <taxon>Metazoa</taxon>
        <taxon>Ecdysozoa</taxon>
        <taxon>Arthropoda</taxon>
        <taxon>Crustacea</taxon>
        <taxon>Branchiopoda</taxon>
        <taxon>Anostraca</taxon>
        <taxon>Artemiidae</taxon>
        <taxon>Artemia</taxon>
    </lineage>
</organism>
<evidence type="ECO:0000313" key="2">
    <source>
        <dbReference type="Proteomes" id="UP001187531"/>
    </source>
</evidence>